<dbReference type="InterPro" id="IPR015421">
    <property type="entry name" value="PyrdxlP-dep_Trfase_major"/>
</dbReference>
<dbReference type="KEGG" id="cmb:CSW64_13340"/>
<evidence type="ECO:0000313" key="7">
    <source>
        <dbReference type="EMBL" id="ATQ43329.1"/>
    </source>
</evidence>
<sequence>MPTQANNLDAYWMPFTPNRRFKAEPRLVSRAKGMLYYTPEGREVLDATAGLWCVNAGHGRAEITRAIAAQTEELDYATNFNLGHPKAFEFASRLVNILPGDLNHVFFTNSGSESVETALKIALAYHRVRGKGTKTRLIGRERGYHGVNFGGISVGGIPKNRQYFGGLLTGVDHLPHTFDLARNAFSRGQPAHGAERADELERIVALHDASNIAAAIVEPVAGSAGVLPPPVGYLQKLRAICDRHDILLIFDEVITGFGRLGAPFAADHFGVQPDIVTLAKGITNAAVPMGAVAVRSHVHQAFMDGADAAIELFHGYTYSGHPLACAAGLATLDIYRDEKLFERAAAIAPHWEQALHTLREAPHVVDIRNIGLMGAVELAPIPGKPGERGQAIFHRLFDDGLLVRVTGDIIALSPSLIVAEGEIDRIVAAIREGLSQIA</sequence>
<dbReference type="PANTHER" id="PTHR42684:SF1">
    <property type="entry name" value="BETA-ALANINE--PYRUVATE AMINOTRANSFERASE"/>
    <property type="match status" value="1"/>
</dbReference>
<dbReference type="InterPro" id="IPR005814">
    <property type="entry name" value="Aminotrans_3"/>
</dbReference>
<dbReference type="InterPro" id="IPR049704">
    <property type="entry name" value="Aminotrans_3_PPA_site"/>
</dbReference>
<dbReference type="Proteomes" id="UP000228945">
    <property type="component" value="Chromosome"/>
</dbReference>
<keyword evidence="3 7" id="KW-0032">Aminotransferase</keyword>
<proteinExistence type="inferred from homology"/>
<evidence type="ECO:0000256" key="1">
    <source>
        <dbReference type="ARBA" id="ARBA00001933"/>
    </source>
</evidence>
<evidence type="ECO:0000256" key="5">
    <source>
        <dbReference type="ARBA" id="ARBA00022898"/>
    </source>
</evidence>
<dbReference type="EC" id="2.6.1.18" evidence="7"/>
<accession>A0A2D2AZ96</accession>
<keyword evidence="5 6" id="KW-0663">Pyridoxal phosphate</keyword>
<dbReference type="GO" id="GO:0009102">
    <property type="term" value="P:biotin biosynthetic process"/>
    <property type="evidence" value="ECO:0007669"/>
    <property type="project" value="TreeGrafter"/>
</dbReference>
<evidence type="ECO:0000256" key="3">
    <source>
        <dbReference type="ARBA" id="ARBA00022576"/>
    </source>
</evidence>
<evidence type="ECO:0000256" key="2">
    <source>
        <dbReference type="ARBA" id="ARBA00008954"/>
    </source>
</evidence>
<dbReference type="GO" id="GO:0016223">
    <property type="term" value="F:beta-alanine:pyruvate transaminase activity"/>
    <property type="evidence" value="ECO:0007669"/>
    <property type="project" value="UniProtKB-EC"/>
</dbReference>
<keyword evidence="8" id="KW-1185">Reference proteome</keyword>
<reference evidence="7 8" key="1">
    <citation type="submission" date="2017-10" db="EMBL/GenBank/DDBJ databases">
        <title>Genome sequence of Caulobacter mirabilis FWC38.</title>
        <authorList>
            <person name="Fiebig A."/>
            <person name="Crosson S."/>
        </authorList>
    </citation>
    <scope>NUCLEOTIDE SEQUENCE [LARGE SCALE GENOMIC DNA]</scope>
    <source>
        <strain evidence="7 8">FWC 38</strain>
    </source>
</reference>
<evidence type="ECO:0000256" key="4">
    <source>
        <dbReference type="ARBA" id="ARBA00022679"/>
    </source>
</evidence>
<dbReference type="CDD" id="cd00610">
    <property type="entry name" value="OAT_like"/>
    <property type="match status" value="1"/>
</dbReference>
<organism evidence="7 8">
    <name type="scientific">Caulobacter mirabilis</name>
    <dbReference type="NCBI Taxonomy" id="69666"/>
    <lineage>
        <taxon>Bacteria</taxon>
        <taxon>Pseudomonadati</taxon>
        <taxon>Pseudomonadota</taxon>
        <taxon>Alphaproteobacteria</taxon>
        <taxon>Caulobacterales</taxon>
        <taxon>Caulobacteraceae</taxon>
        <taxon>Caulobacter</taxon>
    </lineage>
</organism>
<dbReference type="PANTHER" id="PTHR42684">
    <property type="entry name" value="ADENOSYLMETHIONINE-8-AMINO-7-OXONONANOATE AMINOTRANSFERASE"/>
    <property type="match status" value="1"/>
</dbReference>
<dbReference type="Gene3D" id="3.40.640.10">
    <property type="entry name" value="Type I PLP-dependent aspartate aminotransferase-like (Major domain)"/>
    <property type="match status" value="1"/>
</dbReference>
<dbReference type="FunFam" id="3.40.640.10:FF:000014">
    <property type="entry name" value="Adenosylmethionine-8-amino-7-oxononanoate aminotransferase, probable"/>
    <property type="match status" value="1"/>
</dbReference>
<comment type="cofactor">
    <cofactor evidence="1">
        <name>pyridoxal 5'-phosphate</name>
        <dbReference type="ChEBI" id="CHEBI:597326"/>
    </cofactor>
</comment>
<dbReference type="GO" id="GO:0004015">
    <property type="term" value="F:adenosylmethionine-8-amino-7-oxononanoate transaminase activity"/>
    <property type="evidence" value="ECO:0007669"/>
    <property type="project" value="TreeGrafter"/>
</dbReference>
<dbReference type="RefSeq" id="WP_099622580.1">
    <property type="nucleotide sequence ID" value="NZ_CP024201.1"/>
</dbReference>
<dbReference type="OrthoDB" id="9801834at2"/>
<dbReference type="EMBL" id="CP024201">
    <property type="protein sequence ID" value="ATQ43329.1"/>
    <property type="molecule type" value="Genomic_DNA"/>
</dbReference>
<evidence type="ECO:0000313" key="8">
    <source>
        <dbReference type="Proteomes" id="UP000228945"/>
    </source>
</evidence>
<dbReference type="InterPro" id="IPR015422">
    <property type="entry name" value="PyrdxlP-dep_Trfase_small"/>
</dbReference>
<dbReference type="SUPFAM" id="SSF53383">
    <property type="entry name" value="PLP-dependent transferases"/>
    <property type="match status" value="1"/>
</dbReference>
<dbReference type="Pfam" id="PF00202">
    <property type="entry name" value="Aminotran_3"/>
    <property type="match status" value="1"/>
</dbReference>
<gene>
    <name evidence="7" type="ORF">CSW64_13340</name>
</gene>
<name>A0A2D2AZ96_9CAUL</name>
<dbReference type="AlphaFoldDB" id="A0A2D2AZ96"/>
<dbReference type="InterPro" id="IPR015424">
    <property type="entry name" value="PyrdxlP-dep_Trfase"/>
</dbReference>
<dbReference type="GO" id="GO:0030170">
    <property type="term" value="F:pyridoxal phosphate binding"/>
    <property type="evidence" value="ECO:0007669"/>
    <property type="project" value="InterPro"/>
</dbReference>
<comment type="similarity">
    <text evidence="2 6">Belongs to the class-III pyridoxal-phosphate-dependent aminotransferase family.</text>
</comment>
<evidence type="ECO:0000256" key="6">
    <source>
        <dbReference type="RuleBase" id="RU003560"/>
    </source>
</evidence>
<dbReference type="Gene3D" id="3.90.1150.10">
    <property type="entry name" value="Aspartate Aminotransferase, domain 1"/>
    <property type="match status" value="1"/>
</dbReference>
<protein>
    <submittedName>
        <fullName evidence="7">Aspartate aminotransferase family protein</fullName>
        <ecNumber evidence="7">2.6.1.18</ecNumber>
    </submittedName>
</protein>
<dbReference type="PROSITE" id="PS00600">
    <property type="entry name" value="AA_TRANSFER_CLASS_3"/>
    <property type="match status" value="1"/>
</dbReference>
<keyword evidence="4 7" id="KW-0808">Transferase</keyword>